<keyword evidence="5" id="KW-1133">Transmembrane helix</keyword>
<dbReference type="FunFam" id="1.10.287.950:FF:000001">
    <property type="entry name" value="Methyl-accepting chemotaxis sensory transducer"/>
    <property type="match status" value="1"/>
</dbReference>
<dbReference type="Proteomes" id="UP000198771">
    <property type="component" value="Unassembled WGS sequence"/>
</dbReference>
<dbReference type="GO" id="GO:0006935">
    <property type="term" value="P:chemotaxis"/>
    <property type="evidence" value="ECO:0007669"/>
    <property type="project" value="InterPro"/>
</dbReference>
<feature type="domain" description="PAC" evidence="7">
    <location>
        <begin position="181"/>
        <end position="233"/>
    </location>
</feature>
<reference evidence="8 9" key="1">
    <citation type="submission" date="2016-10" db="EMBL/GenBank/DDBJ databases">
        <authorList>
            <person name="de Groot N.N."/>
        </authorList>
    </citation>
    <scope>NUCLEOTIDE SEQUENCE [LARGE SCALE GENOMIC DNA]</scope>
    <source>
        <strain evidence="8 9">ASO4-2</strain>
    </source>
</reference>
<sequence length="527" mass="56530">MRQQRLMMLNVIFSALVIAVVTAGTFFFGLTGHAGNLLVASAGLAALAGIAFLYLRSERTLREVQVLLNHLSTGEFRNVSDRTQNRSGCSLELFSGIENVAHALKHEKGMNKGIIEGLPTPFLLVDVKERALFTNQACLDMLQIEGPPEKQYGRTLAEIFYNDPTRQTAVGKAINHGQVFRNLEVTITGHKGGVRHVLANVCPLYDLDGVCIGGFCLYVDMTALKTKETQIHEQNQIISQAADKATNISNSMASAAEELAAQVEEASRGAEEQRARTAETATAMEEMNATVLEVAKNASQAAEASDQARTKALAGAKVVGESVSAINKVQQQSVELKSTLSQLGEQANQIDRIMNVIEDIADQTNLLALNAAIEAARAGDAGRGFAVVADEVRKLAEKTMNATKEVGQAIADIQKGTRSNIEGMDKAMAAIEEATARANTSGAALQEILALAELAADQVRSIATAAEQQSATSEEINRGVEDINRISSETSEIMNQSAEAVSELARMAVELNSIIERMRDQSAEKTS</sequence>
<dbReference type="SUPFAM" id="SSF58104">
    <property type="entry name" value="Methyl-accepting chemotaxis protein (MCP) signaling domain"/>
    <property type="match status" value="1"/>
</dbReference>
<evidence type="ECO:0000256" key="2">
    <source>
        <dbReference type="ARBA" id="ARBA00023224"/>
    </source>
</evidence>
<dbReference type="SMART" id="SM00283">
    <property type="entry name" value="MA"/>
    <property type="match status" value="1"/>
</dbReference>
<dbReference type="PROSITE" id="PS50111">
    <property type="entry name" value="CHEMOTAXIS_TRANSDUC_2"/>
    <property type="match status" value="1"/>
</dbReference>
<dbReference type="PANTHER" id="PTHR32089:SF112">
    <property type="entry name" value="LYSOZYME-LIKE PROTEIN-RELATED"/>
    <property type="match status" value="1"/>
</dbReference>
<evidence type="ECO:0000256" key="3">
    <source>
        <dbReference type="ARBA" id="ARBA00029447"/>
    </source>
</evidence>
<keyword evidence="5" id="KW-0472">Membrane</keyword>
<dbReference type="GO" id="GO:0016020">
    <property type="term" value="C:membrane"/>
    <property type="evidence" value="ECO:0007669"/>
    <property type="project" value="UniProtKB-SubCell"/>
</dbReference>
<evidence type="ECO:0000313" key="8">
    <source>
        <dbReference type="EMBL" id="SDB03295.1"/>
    </source>
</evidence>
<evidence type="ECO:0000259" key="7">
    <source>
        <dbReference type="PROSITE" id="PS50113"/>
    </source>
</evidence>
<feature type="domain" description="Methyl-accepting transducer" evidence="6">
    <location>
        <begin position="248"/>
        <end position="484"/>
    </location>
</feature>
<dbReference type="GO" id="GO:0004888">
    <property type="term" value="F:transmembrane signaling receptor activity"/>
    <property type="evidence" value="ECO:0007669"/>
    <property type="project" value="InterPro"/>
</dbReference>
<comment type="subcellular location">
    <subcellularLocation>
        <location evidence="1">Membrane</location>
    </subcellularLocation>
</comment>
<feature type="transmembrane region" description="Helical" evidence="5">
    <location>
        <begin position="34"/>
        <end position="55"/>
    </location>
</feature>
<dbReference type="CDD" id="cd11386">
    <property type="entry name" value="MCP_signal"/>
    <property type="match status" value="1"/>
</dbReference>
<dbReference type="RefSeq" id="WP_092116202.1">
    <property type="nucleotide sequence ID" value="NZ_FMXO01000001.1"/>
</dbReference>
<dbReference type="Pfam" id="PF00989">
    <property type="entry name" value="PAS"/>
    <property type="match status" value="1"/>
</dbReference>
<keyword evidence="2 4" id="KW-0807">Transducer</keyword>
<keyword evidence="5" id="KW-0812">Transmembrane</keyword>
<dbReference type="InterPro" id="IPR000014">
    <property type="entry name" value="PAS"/>
</dbReference>
<name>A0A1G6A4H9_9BACT</name>
<dbReference type="Gene3D" id="1.10.287.950">
    <property type="entry name" value="Methyl-accepting chemotaxis protein"/>
    <property type="match status" value="1"/>
</dbReference>
<dbReference type="Gene3D" id="3.30.450.20">
    <property type="entry name" value="PAS domain"/>
    <property type="match status" value="1"/>
</dbReference>
<organism evidence="8 9">
    <name type="scientific">Desulfonatronum thiosulfatophilum</name>
    <dbReference type="NCBI Taxonomy" id="617002"/>
    <lineage>
        <taxon>Bacteria</taxon>
        <taxon>Pseudomonadati</taxon>
        <taxon>Thermodesulfobacteriota</taxon>
        <taxon>Desulfovibrionia</taxon>
        <taxon>Desulfovibrionales</taxon>
        <taxon>Desulfonatronaceae</taxon>
        <taxon>Desulfonatronum</taxon>
    </lineage>
</organism>
<dbReference type="GO" id="GO:0007165">
    <property type="term" value="P:signal transduction"/>
    <property type="evidence" value="ECO:0007669"/>
    <property type="project" value="UniProtKB-KW"/>
</dbReference>
<dbReference type="OrthoDB" id="9816383at2"/>
<dbReference type="PROSITE" id="PS50113">
    <property type="entry name" value="PAC"/>
    <property type="match status" value="1"/>
</dbReference>
<dbReference type="GO" id="GO:0006355">
    <property type="term" value="P:regulation of DNA-templated transcription"/>
    <property type="evidence" value="ECO:0007669"/>
    <property type="project" value="InterPro"/>
</dbReference>
<evidence type="ECO:0000256" key="5">
    <source>
        <dbReference type="SAM" id="Phobius"/>
    </source>
</evidence>
<evidence type="ECO:0000313" key="9">
    <source>
        <dbReference type="Proteomes" id="UP000198771"/>
    </source>
</evidence>
<comment type="similarity">
    <text evidence="3">Belongs to the methyl-accepting chemotaxis (MCP) protein family.</text>
</comment>
<dbReference type="AlphaFoldDB" id="A0A1G6A4H9"/>
<dbReference type="Pfam" id="PF00015">
    <property type="entry name" value="MCPsignal"/>
    <property type="match status" value="1"/>
</dbReference>
<protein>
    <submittedName>
        <fullName evidence="8">Methyl-accepting chemotaxis sensory transducer with Pas/Pac sensor</fullName>
    </submittedName>
</protein>
<gene>
    <name evidence="8" type="ORF">SAMN05660653_00142</name>
</gene>
<dbReference type="InterPro" id="IPR004089">
    <property type="entry name" value="MCPsignal_dom"/>
</dbReference>
<dbReference type="STRING" id="617002.SAMN05660653_00142"/>
<evidence type="ECO:0000259" key="6">
    <source>
        <dbReference type="PROSITE" id="PS50111"/>
    </source>
</evidence>
<dbReference type="PANTHER" id="PTHR32089">
    <property type="entry name" value="METHYL-ACCEPTING CHEMOTAXIS PROTEIN MCPB"/>
    <property type="match status" value="1"/>
</dbReference>
<evidence type="ECO:0000256" key="4">
    <source>
        <dbReference type="PROSITE-ProRule" id="PRU00284"/>
    </source>
</evidence>
<dbReference type="PRINTS" id="PR00260">
    <property type="entry name" value="CHEMTRNSDUCR"/>
</dbReference>
<dbReference type="InterPro" id="IPR035965">
    <property type="entry name" value="PAS-like_dom_sf"/>
</dbReference>
<dbReference type="InterPro" id="IPR000700">
    <property type="entry name" value="PAS-assoc_C"/>
</dbReference>
<dbReference type="InterPro" id="IPR013767">
    <property type="entry name" value="PAS_fold"/>
</dbReference>
<proteinExistence type="inferred from homology"/>
<dbReference type="EMBL" id="FMXO01000001">
    <property type="protein sequence ID" value="SDB03295.1"/>
    <property type="molecule type" value="Genomic_DNA"/>
</dbReference>
<evidence type="ECO:0000256" key="1">
    <source>
        <dbReference type="ARBA" id="ARBA00004370"/>
    </source>
</evidence>
<accession>A0A1G6A4H9</accession>
<dbReference type="SUPFAM" id="SSF55785">
    <property type="entry name" value="PYP-like sensor domain (PAS domain)"/>
    <property type="match status" value="1"/>
</dbReference>
<keyword evidence="9" id="KW-1185">Reference proteome</keyword>
<dbReference type="InterPro" id="IPR004090">
    <property type="entry name" value="Chemotax_Me-accpt_rcpt"/>
</dbReference>
<dbReference type="CDD" id="cd00130">
    <property type="entry name" value="PAS"/>
    <property type="match status" value="1"/>
</dbReference>
<feature type="transmembrane region" description="Helical" evidence="5">
    <location>
        <begin position="7"/>
        <end position="28"/>
    </location>
</feature>